<keyword evidence="5" id="KW-1185">Reference proteome</keyword>
<evidence type="ECO:0000256" key="2">
    <source>
        <dbReference type="ARBA" id="ARBA00022723"/>
    </source>
</evidence>
<feature type="domain" description="Fumarylacetoacetase-like C-terminal" evidence="3">
    <location>
        <begin position="14"/>
        <end position="205"/>
    </location>
</feature>
<dbReference type="GO" id="GO:0019752">
    <property type="term" value="P:carboxylic acid metabolic process"/>
    <property type="evidence" value="ECO:0007669"/>
    <property type="project" value="UniProtKB-ARBA"/>
</dbReference>
<evidence type="ECO:0000259" key="3">
    <source>
        <dbReference type="Pfam" id="PF01557"/>
    </source>
</evidence>
<dbReference type="InterPro" id="IPR011234">
    <property type="entry name" value="Fumarylacetoacetase-like_C"/>
</dbReference>
<dbReference type="AlphaFoldDB" id="A0A9P5PL99"/>
<comment type="similarity">
    <text evidence="1">Belongs to the FAH family.</text>
</comment>
<gene>
    <name evidence="4" type="ORF">BDP27DRAFT_1269468</name>
</gene>
<dbReference type="GO" id="GO:0005739">
    <property type="term" value="C:mitochondrion"/>
    <property type="evidence" value="ECO:0007669"/>
    <property type="project" value="TreeGrafter"/>
</dbReference>
<dbReference type="PANTHER" id="PTHR11820">
    <property type="entry name" value="ACYLPYRUVASE"/>
    <property type="match status" value="1"/>
</dbReference>
<proteinExistence type="inferred from homology"/>
<dbReference type="Pfam" id="PF01557">
    <property type="entry name" value="FAA_hydrolase"/>
    <property type="match status" value="1"/>
</dbReference>
<evidence type="ECO:0000313" key="4">
    <source>
        <dbReference type="EMBL" id="KAF9065272.1"/>
    </source>
</evidence>
<dbReference type="OrthoDB" id="74910at2759"/>
<accession>A0A9P5PL99</accession>
<dbReference type="PANTHER" id="PTHR11820:SF7">
    <property type="entry name" value="ACYLPYRUVASE FAHD1, MITOCHONDRIAL"/>
    <property type="match status" value="1"/>
</dbReference>
<dbReference type="FunFam" id="3.90.850.10:FF:000003">
    <property type="entry name" value="Fumarylacetoacetate hydrolase domain-containing 1"/>
    <property type="match status" value="1"/>
</dbReference>
<evidence type="ECO:0000313" key="5">
    <source>
        <dbReference type="Proteomes" id="UP000772434"/>
    </source>
</evidence>
<dbReference type="GO" id="GO:0018773">
    <property type="term" value="F:acetylpyruvate hydrolase activity"/>
    <property type="evidence" value="ECO:0007669"/>
    <property type="project" value="TreeGrafter"/>
</dbReference>
<dbReference type="SUPFAM" id="SSF56529">
    <property type="entry name" value="FAH"/>
    <property type="match status" value="1"/>
</dbReference>
<evidence type="ECO:0000256" key="1">
    <source>
        <dbReference type="ARBA" id="ARBA00010211"/>
    </source>
</evidence>
<dbReference type="Proteomes" id="UP000772434">
    <property type="component" value="Unassembled WGS sequence"/>
</dbReference>
<dbReference type="EMBL" id="JADNRY010000106">
    <property type="protein sequence ID" value="KAF9065272.1"/>
    <property type="molecule type" value="Genomic_DNA"/>
</dbReference>
<sequence>MSSIAENFIKDGKKIIAIGRNYEAHIKELGSASNDEPWFFLKPTTSYLRNGGTILIPKGVTTHHEIELGVVIGKEGKDIPRDKWEEYVAGYALGIDMTARNFQQYVKAKSLPWTTSKGFDTFCPISEFVPKEKIKNPNNVVIWIKVNGEDRQRTNTSEMIYDVPELVRHCSSIMTLQEGDLILTGTPVGAVGLICHGDKISTGLETTEGELLATWEGDAANRVGGYAFTQKS</sequence>
<comment type="caution">
    <text evidence="4">The sequence shown here is derived from an EMBL/GenBank/DDBJ whole genome shotgun (WGS) entry which is preliminary data.</text>
</comment>
<reference evidence="4" key="1">
    <citation type="submission" date="2020-11" db="EMBL/GenBank/DDBJ databases">
        <authorList>
            <consortium name="DOE Joint Genome Institute"/>
            <person name="Ahrendt S."/>
            <person name="Riley R."/>
            <person name="Andreopoulos W."/>
            <person name="Labutti K."/>
            <person name="Pangilinan J."/>
            <person name="Ruiz-Duenas F.J."/>
            <person name="Barrasa J.M."/>
            <person name="Sanchez-Garcia M."/>
            <person name="Camarero S."/>
            <person name="Miyauchi S."/>
            <person name="Serrano A."/>
            <person name="Linde D."/>
            <person name="Babiker R."/>
            <person name="Drula E."/>
            <person name="Ayuso-Fernandez I."/>
            <person name="Pacheco R."/>
            <person name="Padilla G."/>
            <person name="Ferreira P."/>
            <person name="Barriuso J."/>
            <person name="Kellner H."/>
            <person name="Castanera R."/>
            <person name="Alfaro M."/>
            <person name="Ramirez L."/>
            <person name="Pisabarro A.G."/>
            <person name="Kuo A."/>
            <person name="Tritt A."/>
            <person name="Lipzen A."/>
            <person name="He G."/>
            <person name="Yan M."/>
            <person name="Ng V."/>
            <person name="Cullen D."/>
            <person name="Martin F."/>
            <person name="Rosso M.-N."/>
            <person name="Henrissat B."/>
            <person name="Hibbett D."/>
            <person name="Martinez A.T."/>
            <person name="Grigoriev I.V."/>
        </authorList>
    </citation>
    <scope>NUCLEOTIDE SEQUENCE</scope>
    <source>
        <strain evidence="4">AH 40177</strain>
    </source>
</reference>
<name>A0A9P5PL99_9AGAR</name>
<dbReference type="InterPro" id="IPR036663">
    <property type="entry name" value="Fumarylacetoacetase_C_sf"/>
</dbReference>
<dbReference type="Gene3D" id="3.90.850.10">
    <property type="entry name" value="Fumarylacetoacetase-like, C-terminal domain"/>
    <property type="match status" value="1"/>
</dbReference>
<organism evidence="4 5">
    <name type="scientific">Rhodocollybia butyracea</name>
    <dbReference type="NCBI Taxonomy" id="206335"/>
    <lineage>
        <taxon>Eukaryota</taxon>
        <taxon>Fungi</taxon>
        <taxon>Dikarya</taxon>
        <taxon>Basidiomycota</taxon>
        <taxon>Agaricomycotina</taxon>
        <taxon>Agaricomycetes</taxon>
        <taxon>Agaricomycetidae</taxon>
        <taxon>Agaricales</taxon>
        <taxon>Marasmiineae</taxon>
        <taxon>Omphalotaceae</taxon>
        <taxon>Rhodocollybia</taxon>
    </lineage>
</organism>
<dbReference type="GO" id="GO:0046872">
    <property type="term" value="F:metal ion binding"/>
    <property type="evidence" value="ECO:0007669"/>
    <property type="project" value="UniProtKB-KW"/>
</dbReference>
<keyword evidence="2" id="KW-0479">Metal-binding</keyword>
<protein>
    <recommendedName>
        <fullName evidence="3">Fumarylacetoacetase-like C-terminal domain-containing protein</fullName>
    </recommendedName>
</protein>